<dbReference type="PROSITE" id="PS01287">
    <property type="entry name" value="RTC"/>
    <property type="match status" value="1"/>
</dbReference>
<dbReference type="PIRSF" id="PIRSF005378">
    <property type="entry name" value="RNA3'_term_phos_cycl_euk"/>
    <property type="match status" value="1"/>
</dbReference>
<dbReference type="KEGG" id="nve:5502184"/>
<comment type="similarity">
    <text evidence="2">Belongs to the RNA 3'-terminal cyclase family. Type 2 subfamily.</text>
</comment>
<dbReference type="EMBL" id="DS469916">
    <property type="protein sequence ID" value="EDO31302.1"/>
    <property type="molecule type" value="Genomic_DNA"/>
</dbReference>
<dbReference type="InterPro" id="IPR036553">
    <property type="entry name" value="RPTC_insert"/>
</dbReference>
<evidence type="ECO:0000256" key="4">
    <source>
        <dbReference type="ARBA" id="ARBA00023242"/>
    </source>
</evidence>
<accession>A7SYA4</accession>
<keyword evidence="8" id="KW-1185">Reference proteome</keyword>
<dbReference type="OMA" id="YTDQNKG"/>
<dbReference type="PANTHER" id="PTHR11096:SF1">
    <property type="entry name" value="RNA 3'-TERMINAL PHOSPHATE CYCLASE-LIKE PROTEIN"/>
    <property type="match status" value="1"/>
</dbReference>
<feature type="domain" description="RNA 3'-terminal phosphate cyclase" evidence="5">
    <location>
        <begin position="6"/>
        <end position="338"/>
    </location>
</feature>
<evidence type="ECO:0000256" key="1">
    <source>
        <dbReference type="ARBA" id="ARBA00004604"/>
    </source>
</evidence>
<dbReference type="STRING" id="45351.A7SYA4"/>
<dbReference type="InParanoid" id="A7SYA4"/>
<reference evidence="7 8" key="1">
    <citation type="journal article" date="2007" name="Science">
        <title>Sea anemone genome reveals ancestral eumetazoan gene repertoire and genomic organization.</title>
        <authorList>
            <person name="Putnam N.H."/>
            <person name="Srivastava M."/>
            <person name="Hellsten U."/>
            <person name="Dirks B."/>
            <person name="Chapman J."/>
            <person name="Salamov A."/>
            <person name="Terry A."/>
            <person name="Shapiro H."/>
            <person name="Lindquist E."/>
            <person name="Kapitonov V.V."/>
            <person name="Jurka J."/>
            <person name="Genikhovich G."/>
            <person name="Grigoriev I.V."/>
            <person name="Lucas S.M."/>
            <person name="Steele R.E."/>
            <person name="Finnerty J.R."/>
            <person name="Technau U."/>
            <person name="Martindale M.Q."/>
            <person name="Rokhsar D.S."/>
        </authorList>
    </citation>
    <scope>NUCLEOTIDE SEQUENCE [LARGE SCALE GENOMIC DNA]</scope>
    <source>
        <strain evidence="8">CH2 X CH6</strain>
    </source>
</reference>
<dbReference type="Gene3D" id="3.65.10.20">
    <property type="entry name" value="RNA 3'-terminal phosphate cyclase domain"/>
    <property type="match status" value="1"/>
</dbReference>
<gene>
    <name evidence="7" type="ORF">NEMVEDRAFT_v1g194731</name>
</gene>
<feature type="domain" description="RNA 3'-terminal phosphate cyclase insert" evidence="6">
    <location>
        <begin position="181"/>
        <end position="284"/>
    </location>
</feature>
<keyword evidence="4" id="KW-0539">Nucleus</keyword>
<evidence type="ECO:0000256" key="3">
    <source>
        <dbReference type="ARBA" id="ARBA00022517"/>
    </source>
</evidence>
<dbReference type="NCBIfam" id="TIGR03400">
    <property type="entry name" value="18S_RNA_Rcl1p"/>
    <property type="match status" value="1"/>
</dbReference>
<dbReference type="Pfam" id="PF01137">
    <property type="entry name" value="RTC"/>
    <property type="match status" value="1"/>
</dbReference>
<evidence type="ECO:0000313" key="7">
    <source>
        <dbReference type="EMBL" id="EDO31302.1"/>
    </source>
</evidence>
<proteinExistence type="inferred from homology"/>
<dbReference type="GO" id="GO:0000479">
    <property type="term" value="P:endonucleolytic cleavage of tricistronic rRNA transcript (SSU-rRNA, 5.8S rRNA, LSU-rRNA)"/>
    <property type="evidence" value="ECO:0000318"/>
    <property type="project" value="GO_Central"/>
</dbReference>
<evidence type="ECO:0000259" key="5">
    <source>
        <dbReference type="Pfam" id="PF01137"/>
    </source>
</evidence>
<dbReference type="InterPro" id="IPR000228">
    <property type="entry name" value="RNA3'_term_phos_cyc"/>
</dbReference>
<sequence length="374" mass="41096">MADTLTYEGCNFFRQRLVLATLSGKSVRIRNIRIQEDDPGLKDFEANFIRLLDKVTNGSRIEVNETGTSLLYKPGLLSGGVVDHDCGLQRSIGFYLEALVYLAPFCKKPLRVTMRGITNDSDDPSVDIIKTVTIPLMKRFIIDDEDFYLKITKRGSPPEGGGQITFSCPVRKVLRPIQLIDPGKIKRIRGLAYATRVSPAMVNRVVDATRGVLNQFISDIYIYTDHCQGIQAGKSSGFGLSLVAETTNGTLLGVQRASTPSGKGSPTVAEDLGKETAKKLLQEVYKGGCVDSRHQSLALLYMAMGQQDVSRVLTGPLTPYTIQFLRHMKDFLGIMFKIQAQQKQDDDDSKSGGDTKVLLSCVGLGFTNVNKGMV</sequence>
<protein>
    <recommendedName>
        <fullName evidence="9">RNA 3'-terminal phosphate cyclase-like protein</fullName>
    </recommendedName>
</protein>
<dbReference type="InterPro" id="IPR016443">
    <property type="entry name" value="RNA3'_term_phos_cyc_type_2"/>
</dbReference>
<evidence type="ECO:0008006" key="9">
    <source>
        <dbReference type="Google" id="ProtNLM"/>
    </source>
</evidence>
<dbReference type="CDD" id="cd00875">
    <property type="entry name" value="RNA_Cyclase_Class_I"/>
    <property type="match status" value="1"/>
</dbReference>
<dbReference type="InterPro" id="IPR013791">
    <property type="entry name" value="RNA3'-term_phos_cycl_insert"/>
</dbReference>
<dbReference type="HOGENOM" id="CLU_027882_1_0_1"/>
<comment type="subcellular location">
    <subcellularLocation>
        <location evidence="1">Nucleus</location>
        <location evidence="1">Nucleolus</location>
    </subcellularLocation>
</comment>
<dbReference type="InterPro" id="IPR013792">
    <property type="entry name" value="RNA3'P_cycl/enolpyr_Trfase_a/b"/>
</dbReference>
<dbReference type="Gene3D" id="3.30.360.20">
    <property type="entry name" value="RNA 3'-terminal phosphate cyclase, insert domain"/>
    <property type="match status" value="1"/>
</dbReference>
<dbReference type="FunFam" id="3.30.360.20:FF:000001">
    <property type="entry name" value="RNA terminal phosphate cyclase-like 1"/>
    <property type="match status" value="1"/>
</dbReference>
<dbReference type="Proteomes" id="UP000001593">
    <property type="component" value="Unassembled WGS sequence"/>
</dbReference>
<dbReference type="SUPFAM" id="SSF55205">
    <property type="entry name" value="EPT/RTPC-like"/>
    <property type="match status" value="1"/>
</dbReference>
<dbReference type="OrthoDB" id="1911237at2759"/>
<dbReference type="PhylomeDB" id="A7SYA4"/>
<dbReference type="InterPro" id="IPR020719">
    <property type="entry name" value="RNA3'_term_phos_cycl-like_CS"/>
</dbReference>
<dbReference type="Pfam" id="PF05189">
    <property type="entry name" value="RTC_insert"/>
    <property type="match status" value="1"/>
</dbReference>
<dbReference type="GO" id="GO:0005730">
    <property type="term" value="C:nucleolus"/>
    <property type="evidence" value="ECO:0000318"/>
    <property type="project" value="GO_Central"/>
</dbReference>
<evidence type="ECO:0000259" key="6">
    <source>
        <dbReference type="Pfam" id="PF05189"/>
    </source>
</evidence>
<dbReference type="InterPro" id="IPR023797">
    <property type="entry name" value="RNA3'_phos_cyclase_dom"/>
</dbReference>
<evidence type="ECO:0000256" key="2">
    <source>
        <dbReference type="ARBA" id="ARBA00007089"/>
    </source>
</evidence>
<dbReference type="AlphaFoldDB" id="A7SYA4"/>
<evidence type="ECO:0000313" key="8">
    <source>
        <dbReference type="Proteomes" id="UP000001593"/>
    </source>
</evidence>
<keyword evidence="3" id="KW-0690">Ribosome biogenesis</keyword>
<organism evidence="7 8">
    <name type="scientific">Nematostella vectensis</name>
    <name type="common">Starlet sea anemone</name>
    <dbReference type="NCBI Taxonomy" id="45351"/>
    <lineage>
        <taxon>Eukaryota</taxon>
        <taxon>Metazoa</taxon>
        <taxon>Cnidaria</taxon>
        <taxon>Anthozoa</taxon>
        <taxon>Hexacorallia</taxon>
        <taxon>Actiniaria</taxon>
        <taxon>Edwardsiidae</taxon>
        <taxon>Nematostella</taxon>
    </lineage>
</organism>
<dbReference type="InterPro" id="IPR037136">
    <property type="entry name" value="RNA3'_phos_cyclase_dom_sf"/>
</dbReference>
<dbReference type="PANTHER" id="PTHR11096">
    <property type="entry name" value="RNA 3' TERMINAL PHOSPHATE CYCLASE"/>
    <property type="match status" value="1"/>
</dbReference>
<dbReference type="GO" id="GO:0004521">
    <property type="term" value="F:RNA endonuclease activity"/>
    <property type="evidence" value="ECO:0000318"/>
    <property type="project" value="GO_Central"/>
</dbReference>
<dbReference type="eggNOG" id="KOG3980">
    <property type="taxonomic scope" value="Eukaryota"/>
</dbReference>
<name>A7SYA4_NEMVE</name>